<sequence>MLQVLVLVLVTMTRQVKGVACGSRHNMELSCYLFLYFYDYSVSVGSSRLFRFADMALSQLQCLDDNHVNPRTHESKPEFLYCEEQRLALEALLRGGRDAFAKCLRERGLRGFLSEPEQDALARAAEPYDPGSELFQEDAADDEPPLSLHYWPELSDTSVPQMDLGWPDCESYRGVTRTTVYAQPPLDGQAHIKEIVRKMIAQAQKVIAVVMDAFTDVDIFRDLLDASFKRRVSVYILLERTGLPHFLSMCQRANMHPGHFKHLRVRCTEGAEFCTRSSTRVRGQLGHRFMFVDGDKAVSGSYSFTWMSSRLDRNLITVVTGQAVEAFDRLFRFLYMTSSSVDLRQVTLEPEPEPEPLPPPPIVVPPSAADVRKLYNPKYALVAAGNQSLIPSAGQGSPKEPQPSENSKNQETKKRRSKDTIQEAPPLHPGLIHLEKVYLISYLPTWPEPDPSSDVIGFINIRDAKKPTQFNMQRSEMFETSQAIRFSSPFSVAKAVLPDVAQRRQITPKNEEKNKPQPSQNNAKAEESVVDGVQATPLSAEPGDIKTKGEAPEEKSSTSGQKSEPGRDTIKALNTENKLHSNTPTNQDAGHGTSPHHSARTPPQSSNGTSTPNTDTAQSFTTSSPEAQSLPESSAKKKAQTSLNTQSAAVYKTHTPELSGPAHSNSEQRTQTKTGVSQTDSHTQAVLAQPHNSSEMTPNTQTPTAHPPSASPVHPQPVSSTSLSGEKNTPCPAVDSRTATSVCAPVPTSSCSSSVPPLISSSTTVQPPLPQPSASSCLTLVAPVPKPRTVHLVIKEGRASHGPKLPEISVVRRPESLAGTGRTVAHSKPDAANVVQSPPENGPETVSQLQDNGGSKTGTQNETEISVEGPKPEQNVTSPERKGEETIGLRGDRAATQSAAGIKAQAQSDVLTTDAPKANTVNILEIIPKDVEPKSLTSSDCKMLLKTETDCVATAQTDTKAPEKTLIHCKFANVPKDTSENVIQCKTYLARARQPQRISCCELNPAGFDVLETMDSLKASTTHTPVSATTTSTPTDSGGNPIVTSAHHTDSKPNVAKHNAHTTITAQESQQTPKDGGSSRTPQRPQYLNLSKTHTPDSHSPTAERESQQLPSLVRTTTPDGFLPRTPTPDFRTPTPDGYVSSREDSGLSPTSDEYYECCDSPLRDAVFDRAGFHNYGTTGDPESPLYINNITCMFGEMDGNETQSLSTTVSTSSSLLEKIKVGEGKELTIEENEREKDVKRTEVSVAGRRTEEDYQRPKRSDEAKTKAEHHQESTAVVETDKKAQPQAAERKRLPNQSAAQRLVDGGGTPGESEMNELKGLSTGDLEAEQVSSDGVKEKVVDEAALRPSGVESRDRPQSPRETEGPEPPRRQQQDGGASSPSPRRPPRPPPPLAVVAVGSAAGREQVVVSHSRQSLLSRQPPVAESRARFGQSQNRHSYTKAPASVFHTHLNIQSQPRPHPREAHRQGEGGAPFALTFSRLYNLKGLKDKMSKGGSTYSQVQGRKSTN</sequence>
<dbReference type="Pfam" id="PF07894">
    <property type="entry name" value="SACK1"/>
    <property type="match status" value="1"/>
</dbReference>
<feature type="compositionally biased region" description="Low complexity" evidence="4">
    <location>
        <begin position="741"/>
        <end position="765"/>
    </location>
</feature>
<evidence type="ECO:0000256" key="5">
    <source>
        <dbReference type="SAM" id="SignalP"/>
    </source>
</evidence>
<comment type="subcellular location">
    <subcellularLocation>
        <location evidence="1">Cytoplasm</location>
    </subcellularLocation>
</comment>
<dbReference type="GO" id="GO:0005737">
    <property type="term" value="C:cytoplasm"/>
    <property type="evidence" value="ECO:0007669"/>
    <property type="project" value="UniProtKB-SubCell"/>
</dbReference>
<proteinExistence type="inferred from homology"/>
<reference evidence="7" key="2">
    <citation type="submission" date="2025-08" db="UniProtKB">
        <authorList>
            <consortium name="Ensembl"/>
        </authorList>
    </citation>
    <scope>IDENTIFICATION</scope>
</reference>
<keyword evidence="3" id="KW-0963">Cytoplasm</keyword>
<gene>
    <name evidence="7" type="primary">LOC118288663</name>
</gene>
<name>A0A8D3DHL5_SCOMX</name>
<feature type="compositionally biased region" description="Basic and acidic residues" evidence="4">
    <location>
        <begin position="1094"/>
        <end position="1107"/>
    </location>
</feature>
<dbReference type="PANTHER" id="PTHR16181:SF29">
    <property type="entry name" value="PROTEIN FAM83A-RELATED"/>
    <property type="match status" value="1"/>
</dbReference>
<evidence type="ECO:0000313" key="7">
    <source>
        <dbReference type="Ensembl" id="ENSSMAP00000059024.1"/>
    </source>
</evidence>
<dbReference type="GO" id="GO:0007165">
    <property type="term" value="P:signal transduction"/>
    <property type="evidence" value="ECO:0007669"/>
    <property type="project" value="TreeGrafter"/>
</dbReference>
<dbReference type="SUPFAM" id="SSF56024">
    <property type="entry name" value="Phospholipase D/nuclease"/>
    <property type="match status" value="1"/>
</dbReference>
<feature type="compositionally biased region" description="Basic and acidic residues" evidence="4">
    <location>
        <begin position="879"/>
        <end position="893"/>
    </location>
</feature>
<feature type="region of interest" description="Disordered" evidence="4">
    <location>
        <begin position="501"/>
        <end position="773"/>
    </location>
</feature>
<dbReference type="GO" id="GO:0019901">
    <property type="term" value="F:protein kinase binding"/>
    <property type="evidence" value="ECO:0007669"/>
    <property type="project" value="TreeGrafter"/>
</dbReference>
<protein>
    <recommendedName>
        <fullName evidence="6">Scaffolding anchor of CK1 domain-containing protein</fullName>
    </recommendedName>
</protein>
<feature type="compositionally biased region" description="Polar residues" evidence="4">
    <location>
        <begin position="717"/>
        <end position="727"/>
    </location>
</feature>
<feature type="compositionally biased region" description="Polar residues" evidence="4">
    <location>
        <begin position="1494"/>
        <end position="1508"/>
    </location>
</feature>
<evidence type="ECO:0000256" key="4">
    <source>
        <dbReference type="SAM" id="MobiDB-lite"/>
    </source>
</evidence>
<feature type="compositionally biased region" description="Basic and acidic residues" evidence="4">
    <location>
        <begin position="1352"/>
        <end position="1373"/>
    </location>
</feature>
<dbReference type="InterPro" id="IPR012461">
    <property type="entry name" value="SACK1"/>
</dbReference>
<evidence type="ECO:0000256" key="3">
    <source>
        <dbReference type="ARBA" id="ARBA00022490"/>
    </source>
</evidence>
<feature type="chain" id="PRO_5034192029" description="Scaffolding anchor of CK1 domain-containing protein" evidence="5">
    <location>
        <begin position="19"/>
        <end position="1508"/>
    </location>
</feature>
<evidence type="ECO:0000259" key="6">
    <source>
        <dbReference type="Pfam" id="PF07894"/>
    </source>
</evidence>
<feature type="compositionally biased region" description="Polar residues" evidence="4">
    <location>
        <begin position="1061"/>
        <end position="1093"/>
    </location>
</feature>
<feature type="region of interest" description="Disordered" evidence="4">
    <location>
        <begin position="1231"/>
        <end position="1438"/>
    </location>
</feature>
<feature type="signal peptide" evidence="5">
    <location>
        <begin position="1"/>
        <end position="18"/>
    </location>
</feature>
<feature type="compositionally biased region" description="Polar residues" evidence="4">
    <location>
        <begin position="572"/>
        <end position="588"/>
    </location>
</feature>
<dbReference type="GeneTree" id="ENSGT00940000157932"/>
<feature type="compositionally biased region" description="Basic and acidic residues" evidence="4">
    <location>
        <begin position="1335"/>
        <end position="1345"/>
    </location>
</feature>
<reference evidence="7" key="1">
    <citation type="submission" date="2023-05" db="EMBL/GenBank/DDBJ databases">
        <title>High-quality long-read genome of Scophthalmus maximus.</title>
        <authorList>
            <person name="Lien S."/>
            <person name="Martinez P."/>
        </authorList>
    </citation>
    <scope>NUCLEOTIDE SEQUENCE [LARGE SCALE GENOMIC DNA]</scope>
</reference>
<feature type="compositionally biased region" description="Polar residues" evidence="4">
    <location>
        <begin position="834"/>
        <end position="864"/>
    </location>
</feature>
<dbReference type="Proteomes" id="UP000694558">
    <property type="component" value="Chromosome 19"/>
</dbReference>
<feature type="compositionally biased region" description="Low complexity" evidence="4">
    <location>
        <begin position="1021"/>
        <end position="1037"/>
    </location>
</feature>
<feature type="compositionally biased region" description="Polar residues" evidence="4">
    <location>
        <begin position="601"/>
        <end position="632"/>
    </location>
</feature>
<feature type="domain" description="Scaffolding anchor of CK1" evidence="6">
    <location>
        <begin position="70"/>
        <end position="339"/>
    </location>
</feature>
<feature type="compositionally biased region" description="Low complexity" evidence="4">
    <location>
        <begin position="1124"/>
        <end position="1137"/>
    </location>
</feature>
<evidence type="ECO:0000256" key="1">
    <source>
        <dbReference type="ARBA" id="ARBA00004496"/>
    </source>
</evidence>
<dbReference type="Gene3D" id="3.30.870.10">
    <property type="entry name" value="Endonuclease Chain A"/>
    <property type="match status" value="1"/>
</dbReference>
<feature type="compositionally biased region" description="Polar residues" evidence="4">
    <location>
        <begin position="895"/>
        <end position="907"/>
    </location>
</feature>
<evidence type="ECO:0000256" key="2">
    <source>
        <dbReference type="ARBA" id="ARBA00006937"/>
    </source>
</evidence>
<keyword evidence="5" id="KW-0732">Signal</keyword>
<feature type="compositionally biased region" description="Polar residues" evidence="4">
    <location>
        <begin position="1108"/>
        <end position="1119"/>
    </location>
</feature>
<organism evidence="7 8">
    <name type="scientific">Scophthalmus maximus</name>
    <name type="common">Turbot</name>
    <name type="synonym">Psetta maxima</name>
    <dbReference type="NCBI Taxonomy" id="52904"/>
    <lineage>
        <taxon>Eukaryota</taxon>
        <taxon>Metazoa</taxon>
        <taxon>Chordata</taxon>
        <taxon>Craniata</taxon>
        <taxon>Vertebrata</taxon>
        <taxon>Euteleostomi</taxon>
        <taxon>Actinopterygii</taxon>
        <taxon>Neopterygii</taxon>
        <taxon>Teleostei</taxon>
        <taxon>Neoteleostei</taxon>
        <taxon>Acanthomorphata</taxon>
        <taxon>Carangaria</taxon>
        <taxon>Pleuronectiformes</taxon>
        <taxon>Pleuronectoidei</taxon>
        <taxon>Scophthalmidae</taxon>
        <taxon>Scophthalmus</taxon>
    </lineage>
</organism>
<feature type="compositionally biased region" description="Basic and acidic residues" evidence="4">
    <location>
        <begin position="543"/>
        <end position="556"/>
    </location>
</feature>
<feature type="compositionally biased region" description="Polar residues" evidence="4">
    <location>
        <begin position="1409"/>
        <end position="1418"/>
    </location>
</feature>
<dbReference type="InterPro" id="IPR050944">
    <property type="entry name" value="FAM83"/>
</dbReference>
<feature type="region of interest" description="Disordered" evidence="4">
    <location>
        <begin position="1021"/>
        <end position="1153"/>
    </location>
</feature>
<feature type="compositionally biased region" description="Basic and acidic residues" evidence="4">
    <location>
        <begin position="1231"/>
        <end position="1293"/>
    </location>
</feature>
<feature type="compositionally biased region" description="Low complexity" evidence="4">
    <location>
        <begin position="1394"/>
        <end position="1404"/>
    </location>
</feature>
<feature type="region of interest" description="Disordered" evidence="4">
    <location>
        <begin position="817"/>
        <end position="907"/>
    </location>
</feature>
<dbReference type="FunFam" id="3.30.870.10:FF:000004">
    <property type="entry name" value="protein FAM83H isoform X2"/>
    <property type="match status" value="1"/>
</dbReference>
<feature type="region of interest" description="Disordered" evidence="4">
    <location>
        <begin position="1486"/>
        <end position="1508"/>
    </location>
</feature>
<dbReference type="Ensembl" id="ENSSMAT00000068190.1">
    <property type="protein sequence ID" value="ENSSMAP00000059024.1"/>
    <property type="gene ID" value="ENSSMAG00000037471.1"/>
</dbReference>
<feature type="compositionally biased region" description="Polar residues" evidence="4">
    <location>
        <begin position="662"/>
        <end position="704"/>
    </location>
</feature>
<comment type="similarity">
    <text evidence="2">Belongs to the FAM83 family.</text>
</comment>
<dbReference type="PANTHER" id="PTHR16181">
    <property type="entry name" value="PROTEIN FAM83A-RELATED"/>
    <property type="match status" value="1"/>
</dbReference>
<evidence type="ECO:0000313" key="8">
    <source>
        <dbReference type="Proteomes" id="UP000694558"/>
    </source>
</evidence>
<feature type="region of interest" description="Disordered" evidence="4">
    <location>
        <begin position="390"/>
        <end position="427"/>
    </location>
</feature>
<accession>A0A8D3DHL5</accession>